<name>A0AA51MM50_9GAMM</name>
<proteinExistence type="predicted"/>
<gene>
    <name evidence="2" type="ORF">RCC75_04435</name>
    <name evidence="3" type="ORF">RCG00_14835</name>
</gene>
<dbReference type="Proteomes" id="UP001229862">
    <property type="component" value="Chromosome"/>
</dbReference>
<dbReference type="RefSeq" id="WP_308133899.1">
    <property type="nucleotide sequence ID" value="NZ_CP133217.1"/>
</dbReference>
<accession>A0AA51MM50</accession>
<evidence type="ECO:0000259" key="1">
    <source>
        <dbReference type="Pfam" id="PF13946"/>
    </source>
</evidence>
<sequence length="303" mass="32753">MDDLFFSVPSEDRYDPILEAYAVESSSLDAPVTAERNPVADPYLDVVREFGVDPTSSGWLLDSGWQYMPEQDRDGFVAAILEVFPDQVAALQTVYMNAFERLGDPEGLAFWTLNMVFAQTNDPFAVLNTVINASPEYVGLLKTALGDQPALTGLNTGQALEAHIRTLDAATQQDFFGRLLDHVYDNVLGRATDASGKAYWTAELAKGNVSLPAILGALISAAGPEDHALLVQKSEIASAAITALVNRDVITTQDIAKLGADKVTTALKNMQERLSSYDTSEVVALEADRDILIAQLLQEIGLA</sequence>
<keyword evidence="4" id="KW-1185">Reference proteome</keyword>
<dbReference type="Proteomes" id="UP001223336">
    <property type="component" value="Unassembled WGS sequence"/>
</dbReference>
<evidence type="ECO:0000313" key="2">
    <source>
        <dbReference type="EMBL" id="MDQ5767761.1"/>
    </source>
</evidence>
<evidence type="ECO:0000313" key="3">
    <source>
        <dbReference type="EMBL" id="WML85571.1"/>
    </source>
</evidence>
<dbReference type="EMBL" id="CP133217">
    <property type="protein sequence ID" value="WML85571.1"/>
    <property type="molecule type" value="Genomic_DNA"/>
</dbReference>
<dbReference type="AlphaFoldDB" id="A0AA51MM50"/>
<protein>
    <submittedName>
        <fullName evidence="3">DUF4214 domain-containing protein</fullName>
    </submittedName>
</protein>
<reference evidence="3 4" key="1">
    <citation type="submission" date="2023-08" db="EMBL/GenBank/DDBJ databases">
        <title>New molecular markers tilS and rpoB for phylogenetic and monitoring studies of the genus Thiothrix biodiversity.</title>
        <authorList>
            <person name="Ravin N.V."/>
            <person name="Smolyakov D."/>
            <person name="Markov N.D."/>
            <person name="Beletsky A.V."/>
            <person name="Mardanov A.V."/>
            <person name="Rudenko T.S."/>
            <person name="Grabovich M.Y."/>
        </authorList>
    </citation>
    <scope>NUCLEOTIDE SEQUENCE</scope>
    <source>
        <strain evidence="3">DNT52</strain>
        <strain evidence="2 4">H33</strain>
    </source>
</reference>
<organism evidence="3">
    <name type="scientific">Thiothrix subterranea</name>
    <dbReference type="NCBI Taxonomy" id="2735563"/>
    <lineage>
        <taxon>Bacteria</taxon>
        <taxon>Pseudomonadati</taxon>
        <taxon>Pseudomonadota</taxon>
        <taxon>Gammaproteobacteria</taxon>
        <taxon>Thiotrichales</taxon>
        <taxon>Thiotrichaceae</taxon>
        <taxon>Thiothrix</taxon>
    </lineage>
</organism>
<feature type="domain" description="DUF4214" evidence="1">
    <location>
        <begin position="181"/>
        <end position="218"/>
    </location>
</feature>
<evidence type="ECO:0000313" key="4">
    <source>
        <dbReference type="Proteomes" id="UP001223336"/>
    </source>
</evidence>
<dbReference type="Pfam" id="PF13946">
    <property type="entry name" value="DUF4214"/>
    <property type="match status" value="1"/>
</dbReference>
<dbReference type="EMBL" id="JAVFKN010000003">
    <property type="protein sequence ID" value="MDQ5767761.1"/>
    <property type="molecule type" value="Genomic_DNA"/>
</dbReference>
<dbReference type="InterPro" id="IPR025282">
    <property type="entry name" value="DUF4214"/>
</dbReference>